<reference evidence="2 3" key="1">
    <citation type="submission" date="2020-08" db="EMBL/GenBank/DDBJ databases">
        <title>Draft genome sequence of Parasphingopyxis sp. GrpM-11.</title>
        <authorList>
            <person name="Oh J."/>
            <person name="Roh D.-H."/>
        </authorList>
    </citation>
    <scope>NUCLEOTIDE SEQUENCE [LARGE SCALE GENOMIC DNA]</scope>
    <source>
        <strain evidence="2 3">GrpM-11</strain>
    </source>
</reference>
<gene>
    <name evidence="2" type="ORF">H6P80_03340</name>
</gene>
<keyword evidence="1" id="KW-0732">Signal</keyword>
<dbReference type="Gene3D" id="3.40.50.1820">
    <property type="entry name" value="alpha/beta hydrolase"/>
    <property type="match status" value="1"/>
</dbReference>
<keyword evidence="3" id="KW-1185">Reference proteome</keyword>
<comment type="caution">
    <text evidence="2">The sequence shown here is derived from an EMBL/GenBank/DDBJ whole genome shotgun (WGS) entry which is preliminary data.</text>
</comment>
<evidence type="ECO:0000256" key="1">
    <source>
        <dbReference type="SAM" id="SignalP"/>
    </source>
</evidence>
<evidence type="ECO:0000313" key="3">
    <source>
        <dbReference type="Proteomes" id="UP000564378"/>
    </source>
</evidence>
<organism evidence="2 3">
    <name type="scientific">Parasphingopyxis marina</name>
    <dbReference type="NCBI Taxonomy" id="2761622"/>
    <lineage>
        <taxon>Bacteria</taxon>
        <taxon>Pseudomonadati</taxon>
        <taxon>Pseudomonadota</taxon>
        <taxon>Alphaproteobacteria</taxon>
        <taxon>Sphingomonadales</taxon>
        <taxon>Sphingomonadaceae</taxon>
        <taxon>Parasphingopyxis</taxon>
    </lineage>
</organism>
<dbReference type="SUPFAM" id="SSF53474">
    <property type="entry name" value="alpha/beta-Hydrolases"/>
    <property type="match status" value="1"/>
</dbReference>
<dbReference type="Proteomes" id="UP000564378">
    <property type="component" value="Unassembled WGS sequence"/>
</dbReference>
<name>A0A842HS36_9SPHN</name>
<accession>A0A842HS36</accession>
<protein>
    <submittedName>
        <fullName evidence="2">Alpha/beta fold hydrolase</fullName>
    </submittedName>
</protein>
<dbReference type="AlphaFoldDB" id="A0A842HS36"/>
<proteinExistence type="predicted"/>
<dbReference type="InterPro" id="IPR029058">
    <property type="entry name" value="AB_hydrolase_fold"/>
</dbReference>
<dbReference type="RefSeq" id="WP_185799915.1">
    <property type="nucleotide sequence ID" value="NZ_JACJVJ010000001.1"/>
</dbReference>
<dbReference type="GO" id="GO:0016787">
    <property type="term" value="F:hydrolase activity"/>
    <property type="evidence" value="ECO:0007669"/>
    <property type="project" value="UniProtKB-KW"/>
</dbReference>
<feature type="chain" id="PRO_5032948999" evidence="1">
    <location>
        <begin position="23"/>
        <end position="353"/>
    </location>
</feature>
<evidence type="ECO:0000313" key="2">
    <source>
        <dbReference type="EMBL" id="MBC2776648.1"/>
    </source>
</evidence>
<dbReference type="CDD" id="cd12810">
    <property type="entry name" value="Esterase_713_like-3"/>
    <property type="match status" value="1"/>
</dbReference>
<keyword evidence="2" id="KW-0378">Hydrolase</keyword>
<sequence length="353" mass="38524">MKVGVSSLAAVFALLGAAGAHAEPGMPQDGAGEARPPILIERQGSFAAGGSAIGEAGRTTLCDHGFVEFQIPPEPREVGLFLWHSSSTAAWQNRWDGGEGFQSIFLRRGFPVYLWDGPRVGRANMPCEAVQTAPREGQDQINFFAWRFGPSYPDWYPGVQFPTEDAEAWDQAMRARYEEFDTVDNARLQAHAAAEALERTGPVVLVTNSAAGLRALLTAIESDQVSAIVAYENVGYVFPDDEDTGEAPGPYGPVYVPREQFERLAEIPLIFVWGDNLSQPRGPQAALPVNRRFVELINSIGGQAEILELAEAGLHGNTHLPFADLNNVEVADLLMRFLERHHLDGRAETRSGE</sequence>
<dbReference type="EMBL" id="JACJVJ010000001">
    <property type="protein sequence ID" value="MBC2776648.1"/>
    <property type="molecule type" value="Genomic_DNA"/>
</dbReference>
<feature type="signal peptide" evidence="1">
    <location>
        <begin position="1"/>
        <end position="22"/>
    </location>
</feature>